<reference evidence="2" key="1">
    <citation type="submission" date="2021-11" db="EMBL/GenBank/DDBJ databases">
        <title>Development of a sustainable strategy for remediation of hydrocarbon-contaminated territories based on the waste exchange concept.</title>
        <authorList>
            <person name="Elkin A."/>
        </authorList>
    </citation>
    <scope>NUCLEOTIDE SEQUENCE</scope>
    <source>
        <strain evidence="2">IEGM 757</strain>
    </source>
</reference>
<feature type="compositionally biased region" description="Basic and acidic residues" evidence="1">
    <location>
        <begin position="37"/>
        <end position="51"/>
    </location>
</feature>
<dbReference type="RefSeq" id="WP_230789886.1">
    <property type="nucleotide sequence ID" value="NZ_JAJNCO010000004.1"/>
</dbReference>
<accession>A0AAW4XE78</accession>
<evidence type="ECO:0000313" key="3">
    <source>
        <dbReference type="Proteomes" id="UP001198630"/>
    </source>
</evidence>
<evidence type="ECO:0000313" key="2">
    <source>
        <dbReference type="EMBL" id="MCD2111418.1"/>
    </source>
</evidence>
<organism evidence="2 3">
    <name type="scientific">Rhodococcus rhodochrous</name>
    <dbReference type="NCBI Taxonomy" id="1829"/>
    <lineage>
        <taxon>Bacteria</taxon>
        <taxon>Bacillati</taxon>
        <taxon>Actinomycetota</taxon>
        <taxon>Actinomycetes</taxon>
        <taxon>Mycobacteriales</taxon>
        <taxon>Nocardiaceae</taxon>
        <taxon>Rhodococcus</taxon>
    </lineage>
</organism>
<name>A0AAW4XE78_RHORH</name>
<evidence type="ECO:0000256" key="1">
    <source>
        <dbReference type="SAM" id="MobiDB-lite"/>
    </source>
</evidence>
<comment type="caution">
    <text evidence="2">The sequence shown here is derived from an EMBL/GenBank/DDBJ whole genome shotgun (WGS) entry which is preliminary data.</text>
</comment>
<protein>
    <submittedName>
        <fullName evidence="2">Uncharacterized protein</fullName>
    </submittedName>
</protein>
<dbReference type="Proteomes" id="UP001198630">
    <property type="component" value="Unassembled WGS sequence"/>
</dbReference>
<gene>
    <name evidence="2" type="ORF">LQ384_09950</name>
</gene>
<dbReference type="AlphaFoldDB" id="A0AAW4XE78"/>
<feature type="region of interest" description="Disordered" evidence="1">
    <location>
        <begin position="21"/>
        <end position="51"/>
    </location>
</feature>
<proteinExistence type="predicted"/>
<dbReference type="EMBL" id="JAJNCO010000004">
    <property type="protein sequence ID" value="MCD2111418.1"/>
    <property type="molecule type" value="Genomic_DNA"/>
</dbReference>
<sequence length="51" mass="5864">MSEIDRFHGTTKTTALARSLRMTHSLESGTQRRSTVHLREPDGTFREVQPH</sequence>